<evidence type="ECO:0000313" key="4">
    <source>
        <dbReference type="EMBL" id="EKF42711.1"/>
    </source>
</evidence>
<dbReference type="PATRIC" id="fig|1231190.3.peg.1792"/>
<keyword evidence="5" id="KW-1185">Reference proteome</keyword>
<dbReference type="AlphaFoldDB" id="K2P5V6"/>
<dbReference type="eggNOG" id="COG0456">
    <property type="taxonomic scope" value="Bacteria"/>
</dbReference>
<evidence type="ECO:0000256" key="2">
    <source>
        <dbReference type="ARBA" id="ARBA00023315"/>
    </source>
</evidence>
<dbReference type="GO" id="GO:0016747">
    <property type="term" value="F:acyltransferase activity, transferring groups other than amino-acyl groups"/>
    <property type="evidence" value="ECO:0007669"/>
    <property type="project" value="InterPro"/>
</dbReference>
<dbReference type="PANTHER" id="PTHR43877:SF2">
    <property type="entry name" value="AMINOALKYLPHOSPHONATE N-ACETYLTRANSFERASE-RELATED"/>
    <property type="match status" value="1"/>
</dbReference>
<dbReference type="Gene3D" id="3.40.630.30">
    <property type="match status" value="1"/>
</dbReference>
<keyword evidence="2" id="KW-0012">Acyltransferase</keyword>
<evidence type="ECO:0000259" key="3">
    <source>
        <dbReference type="PROSITE" id="PS51186"/>
    </source>
</evidence>
<keyword evidence="1 4" id="KW-0808">Transferase</keyword>
<proteinExistence type="predicted"/>
<organism evidence="4 5">
    <name type="scientific">Nitratireductor indicus C115</name>
    <dbReference type="NCBI Taxonomy" id="1231190"/>
    <lineage>
        <taxon>Bacteria</taxon>
        <taxon>Pseudomonadati</taxon>
        <taxon>Pseudomonadota</taxon>
        <taxon>Alphaproteobacteria</taxon>
        <taxon>Hyphomicrobiales</taxon>
        <taxon>Phyllobacteriaceae</taxon>
        <taxon>Nitratireductor</taxon>
    </lineage>
</organism>
<dbReference type="PANTHER" id="PTHR43877">
    <property type="entry name" value="AMINOALKYLPHOSPHONATE N-ACETYLTRANSFERASE-RELATED-RELATED"/>
    <property type="match status" value="1"/>
</dbReference>
<dbReference type="SUPFAM" id="SSF55729">
    <property type="entry name" value="Acyl-CoA N-acyltransferases (Nat)"/>
    <property type="match status" value="1"/>
</dbReference>
<protein>
    <submittedName>
        <fullName evidence="4">Acetyltransferase</fullName>
    </submittedName>
</protein>
<name>K2P5V6_9HYPH</name>
<accession>K2P5V6</accession>
<dbReference type="Pfam" id="PF00583">
    <property type="entry name" value="Acetyltransf_1"/>
    <property type="match status" value="1"/>
</dbReference>
<dbReference type="EMBL" id="AMSI01000005">
    <property type="protein sequence ID" value="EKF42711.1"/>
    <property type="molecule type" value="Genomic_DNA"/>
</dbReference>
<dbReference type="InterPro" id="IPR050832">
    <property type="entry name" value="Bact_Acetyltransf"/>
</dbReference>
<dbReference type="Proteomes" id="UP000007374">
    <property type="component" value="Unassembled WGS sequence"/>
</dbReference>
<dbReference type="InterPro" id="IPR016181">
    <property type="entry name" value="Acyl_CoA_acyltransferase"/>
</dbReference>
<sequence>MERRAQEGADGLVIREARESDVPAIVALFASDALGGHGDTTDPAAYDDYLAAFRRIAASAGDTLYVAELDAQVVGTFQTTFITSMTGRGGTSMTIEAVQTREDMRGKGIGATMIAYAVEVARTSGARLVQLMSNAQRDRAHHFYERLGFARSHVGFKMKLK</sequence>
<dbReference type="STRING" id="721133.SAMN05216176_10395"/>
<dbReference type="PROSITE" id="PS51186">
    <property type="entry name" value="GNAT"/>
    <property type="match status" value="1"/>
</dbReference>
<evidence type="ECO:0000256" key="1">
    <source>
        <dbReference type="ARBA" id="ARBA00022679"/>
    </source>
</evidence>
<dbReference type="InterPro" id="IPR000182">
    <property type="entry name" value="GNAT_dom"/>
</dbReference>
<reference evidence="4 5" key="1">
    <citation type="journal article" date="2012" name="J. Bacteriol.">
        <title>Genome Sequence of Nitratireductor indicus Type Strain C115.</title>
        <authorList>
            <person name="Lai Q."/>
            <person name="Li G."/>
            <person name="Yu Z."/>
            <person name="Shao Z."/>
        </authorList>
    </citation>
    <scope>NUCLEOTIDE SEQUENCE [LARGE SCALE GENOMIC DNA]</scope>
    <source>
        <strain evidence="4 5">C115</strain>
    </source>
</reference>
<comment type="caution">
    <text evidence="4">The sequence shown here is derived from an EMBL/GenBank/DDBJ whole genome shotgun (WGS) entry which is preliminary data.</text>
</comment>
<evidence type="ECO:0000313" key="5">
    <source>
        <dbReference type="Proteomes" id="UP000007374"/>
    </source>
</evidence>
<feature type="domain" description="N-acetyltransferase" evidence="3">
    <location>
        <begin position="12"/>
        <end position="161"/>
    </location>
</feature>
<gene>
    <name evidence="4" type="ORF">NA8A_08589</name>
</gene>
<dbReference type="CDD" id="cd04301">
    <property type="entry name" value="NAT_SF"/>
    <property type="match status" value="1"/>
</dbReference>
<dbReference type="OrthoDB" id="9789603at2"/>
<dbReference type="RefSeq" id="WP_009450045.1">
    <property type="nucleotide sequence ID" value="NZ_AMSI01000005.1"/>
</dbReference>